<evidence type="ECO:0000256" key="1">
    <source>
        <dbReference type="ARBA" id="ARBA00010216"/>
    </source>
</evidence>
<dbReference type="Proteomes" id="UP000222788">
    <property type="component" value="Unassembled WGS sequence"/>
</dbReference>
<feature type="compositionally biased region" description="Polar residues" evidence="2">
    <location>
        <begin position="240"/>
        <end position="252"/>
    </location>
</feature>
<dbReference type="InterPro" id="IPR049150">
    <property type="entry name" value="EFR3_HEAT-like_rpt"/>
</dbReference>
<feature type="region of interest" description="Disordered" evidence="2">
    <location>
        <begin position="474"/>
        <end position="510"/>
    </location>
</feature>
<proteinExistence type="inferred from homology"/>
<dbReference type="GO" id="GO:0072659">
    <property type="term" value="P:protein localization to plasma membrane"/>
    <property type="evidence" value="ECO:0007669"/>
    <property type="project" value="InterPro"/>
</dbReference>
<reference evidence="3 4" key="2">
    <citation type="journal article" date="2013" name="IMA Fungus">
        <title>IMA Genome-F 1: Ceratocystis fimbriata: Draft nuclear genome sequence for the plant pathogen, Ceratocystis fimbriata.</title>
        <authorList>
            <person name="Wilken P.M."/>
            <person name="Steenkamp E.T."/>
            <person name="Wingfield M.J."/>
            <person name="de Beer Z.W."/>
            <person name="Wingfield B.D."/>
        </authorList>
    </citation>
    <scope>NUCLEOTIDE SEQUENCE [LARGE SCALE GENOMIC DNA]</scope>
    <source>
        <strain evidence="3 4">CBS 114723</strain>
    </source>
</reference>
<feature type="compositionally biased region" description="Low complexity" evidence="2">
    <location>
        <begin position="1058"/>
        <end position="1072"/>
    </location>
</feature>
<name>A0A2C5X442_9PEZI</name>
<dbReference type="AlphaFoldDB" id="A0A2C5X442"/>
<feature type="region of interest" description="Disordered" evidence="2">
    <location>
        <begin position="885"/>
        <end position="935"/>
    </location>
</feature>
<feature type="compositionally biased region" description="Basic and acidic residues" evidence="2">
    <location>
        <begin position="1035"/>
        <end position="1049"/>
    </location>
</feature>
<comment type="caution">
    <text evidence="3">The sequence shown here is derived from an EMBL/GenBank/DDBJ whole genome shotgun (WGS) entry which is preliminary data.</text>
</comment>
<dbReference type="OrthoDB" id="19232at2759"/>
<evidence type="ECO:0000313" key="4">
    <source>
        <dbReference type="Proteomes" id="UP000222788"/>
    </source>
</evidence>
<feature type="region of interest" description="Disordered" evidence="2">
    <location>
        <begin position="229"/>
        <end position="252"/>
    </location>
</feature>
<dbReference type="STRING" id="1035309.A0A2C5X442"/>
<dbReference type="PANTHER" id="PTHR47766">
    <property type="entry name" value="PROTEIN EFR3"/>
    <property type="match status" value="1"/>
</dbReference>
<dbReference type="GO" id="GO:0005886">
    <property type="term" value="C:plasma membrane"/>
    <property type="evidence" value="ECO:0007669"/>
    <property type="project" value="TreeGrafter"/>
</dbReference>
<gene>
    <name evidence="3" type="primary">EFR3</name>
    <name evidence="3" type="ORF">CFIMG_003580RA</name>
</gene>
<feature type="compositionally biased region" description="Polar residues" evidence="2">
    <location>
        <begin position="489"/>
        <end position="506"/>
    </location>
</feature>
<protein>
    <submittedName>
        <fullName evidence="3">Protein EFR3</fullName>
    </submittedName>
</protein>
<feature type="compositionally biased region" description="Polar residues" evidence="2">
    <location>
        <begin position="897"/>
        <end position="907"/>
    </location>
</feature>
<dbReference type="InterPro" id="IPR039786">
    <property type="entry name" value="EFR3"/>
</dbReference>
<feature type="compositionally biased region" description="Polar residues" evidence="2">
    <location>
        <begin position="1024"/>
        <end position="1034"/>
    </location>
</feature>
<feature type="region of interest" description="Disordered" evidence="2">
    <location>
        <begin position="947"/>
        <end position="1124"/>
    </location>
</feature>
<dbReference type="EMBL" id="APWK03000024">
    <property type="protein sequence ID" value="PHH54578.1"/>
    <property type="molecule type" value="Genomic_DNA"/>
</dbReference>
<dbReference type="Pfam" id="PF21072">
    <property type="entry name" value="EFR3"/>
    <property type="match status" value="2"/>
</dbReference>
<comment type="similarity">
    <text evidence="1">Belongs to the EFR3 family.</text>
</comment>
<reference evidence="3 4" key="1">
    <citation type="journal article" date="2013" name="Fungal Biol.">
        <title>Analysis of microsatellite markers in the genome of the plant pathogen Ceratocystis fimbriata.</title>
        <authorList>
            <person name="Simpson M.C."/>
            <person name="Wilken P.M."/>
            <person name="Coetzee M.P."/>
            <person name="Wingfield M.J."/>
            <person name="Wingfield B.D."/>
        </authorList>
    </citation>
    <scope>NUCLEOTIDE SEQUENCE [LARGE SCALE GENOMIC DNA]</scope>
    <source>
        <strain evidence="3 4">CBS 114723</strain>
    </source>
</reference>
<dbReference type="PANTHER" id="PTHR47766:SF1">
    <property type="entry name" value="PROTEIN EFR3"/>
    <property type="match status" value="1"/>
</dbReference>
<feature type="compositionally biased region" description="Low complexity" evidence="2">
    <location>
        <begin position="920"/>
        <end position="932"/>
    </location>
</feature>
<organism evidence="3 4">
    <name type="scientific">Ceratocystis fimbriata CBS 114723</name>
    <dbReference type="NCBI Taxonomy" id="1035309"/>
    <lineage>
        <taxon>Eukaryota</taxon>
        <taxon>Fungi</taxon>
        <taxon>Dikarya</taxon>
        <taxon>Ascomycota</taxon>
        <taxon>Pezizomycotina</taxon>
        <taxon>Sordariomycetes</taxon>
        <taxon>Hypocreomycetidae</taxon>
        <taxon>Microascales</taxon>
        <taxon>Ceratocystidaceae</taxon>
        <taxon>Ceratocystis</taxon>
    </lineage>
</organism>
<keyword evidence="4" id="KW-1185">Reference proteome</keyword>
<evidence type="ECO:0000313" key="3">
    <source>
        <dbReference type="EMBL" id="PHH54578.1"/>
    </source>
</evidence>
<sequence length="1158" mass="126753">MEAIKRKCRPKHQVLVLRCYPRTTKGAVDIKPNSSELSYLLFYATSRRSKIQKIGAFLEKRTAHDVWRQRVGNVQVTLQILAAIIEKSPKDLPLIAPCVLRVLDLILDSKDIVMTESSIPTFQTFCAHHDAISLFADQAYIDQYVSVVNKYTTLASSQTAFPGASVPVIMRWRHVGLDAIMCLASSDVLSSPVSRQLEATVPIILENIWTDNDEFIDVLVSRLGMEEKEDPEKLGRRRSSAGTIRTSEANQAEPNPVVAAGTAVDVDKLAEEDIGVLAMQCLKQIYVVPNRLQISTATKALFKFIDSRVSRGDTVVVTNDYKTPSKDGGWAIRIFDLIARWATVQDRYVIVVTAMDTLSRESLRHDNLTQNFILVSMIASLLRSDINLIGLSVMDVLVGLMQYMKKIARLPDDFETSSITDATAKTIAQKKMELLAKVQMCIGGLATHIYYADQISDMILAMLIRLRSARSGSFNASPHGENETDDSPENATSVATTKQLGTTDSPDPSPTVETYFVSNQGRIAALKAIKEVLLIANPQTRTTSNKTLSRNKVSIQVWEGTHWLLRDPDGQVRKAYVDAFSVWLDRETASVDSRAHDDFLWQRNLLTKSRDAQGNNHTQNSRRAVSVGVSRDPVPTTAVSRFLQLIHLAAYDNALQYVDFETDFLLLHVLLSKMALRLGVNAVRFGLAMIFRLQEDILEVDAPIHKVRIGCLCHGYFWAVKDKFVLDGSMVGQAIANEVSRRRSKHFWIEGLNVPPPPVELCGTPGLPRPQPRMPIQEIESEALLPFDDRLTLVDAIASSYQATGAAPSSPTTSTSGEFFLPVAKMPVSENSDDTALPDSFREQLLSDWTRETTLLGVQSASTSASVNGSRTAGSARHRVVINGGAHNPPSPRGSHYANSRPISSNGGLMPMQKQRKNSVRSTSRAPSASSRGYVASVDQLKQVLSGQPVTVSRAPRGDSDDESESMISFEVTPSENSFNPLGFSHMMDNSDAHMSKTSLSMARPGSRGSKGSRGSGTAPPLTMNPTRPTSSSRSIDEASDPERPERSEVPPVPPLPKLTTTFTPPQSTTATHRGHGHNHADSDASILRTASLSSHKGGSGGVTRRAPRSRNGTINTDSFYGGNSDAAAGSMNLQDLLSHIDSRTGELSLSGVTRPPY</sequence>
<evidence type="ECO:0000256" key="2">
    <source>
        <dbReference type="SAM" id="MobiDB-lite"/>
    </source>
</evidence>
<accession>A0A2C5X442</accession>